<dbReference type="PROSITE" id="PS50110">
    <property type="entry name" value="RESPONSE_REGULATORY"/>
    <property type="match status" value="1"/>
</dbReference>
<dbReference type="GO" id="GO:0000160">
    <property type="term" value="P:phosphorelay signal transduction system"/>
    <property type="evidence" value="ECO:0007669"/>
    <property type="project" value="InterPro"/>
</dbReference>
<dbReference type="Pfam" id="PF00072">
    <property type="entry name" value="Response_reg"/>
    <property type="match status" value="1"/>
</dbReference>
<dbReference type="RefSeq" id="WP_054559394.1">
    <property type="nucleotide sequence ID" value="NZ_LDJX01000004.1"/>
</dbReference>
<dbReference type="InterPro" id="IPR011006">
    <property type="entry name" value="CheY-like_superfamily"/>
</dbReference>
<comment type="caution">
    <text evidence="3">The sequence shown here is derived from an EMBL/GenBank/DDBJ whole genome shotgun (WGS) entry which is preliminary data.</text>
</comment>
<dbReference type="OrthoDB" id="673128at2"/>
<protein>
    <submittedName>
        <fullName evidence="3">Two-component response regulator</fullName>
    </submittedName>
</protein>
<keyword evidence="1" id="KW-0597">Phosphoprotein</keyword>
<dbReference type="InterPro" id="IPR001789">
    <property type="entry name" value="Sig_transdc_resp-reg_receiver"/>
</dbReference>
<evidence type="ECO:0000313" key="4">
    <source>
        <dbReference type="Proteomes" id="UP000050280"/>
    </source>
</evidence>
<dbReference type="PANTHER" id="PTHR44520">
    <property type="entry name" value="RESPONSE REGULATOR RCP1-RELATED"/>
    <property type="match status" value="1"/>
</dbReference>
<dbReference type="Gene3D" id="3.40.50.2300">
    <property type="match status" value="1"/>
</dbReference>
<evidence type="ECO:0000259" key="2">
    <source>
        <dbReference type="PROSITE" id="PS50110"/>
    </source>
</evidence>
<dbReference type="Proteomes" id="UP000050280">
    <property type="component" value="Unassembled WGS sequence"/>
</dbReference>
<organism evidence="3 4">
    <name type="scientific">Croceitalea dokdonensis DOKDO 023</name>
    <dbReference type="NCBI Taxonomy" id="1300341"/>
    <lineage>
        <taxon>Bacteria</taxon>
        <taxon>Pseudomonadati</taxon>
        <taxon>Bacteroidota</taxon>
        <taxon>Flavobacteriia</taxon>
        <taxon>Flavobacteriales</taxon>
        <taxon>Flavobacteriaceae</taxon>
        <taxon>Croceitalea</taxon>
    </lineage>
</organism>
<proteinExistence type="predicted"/>
<gene>
    <name evidence="3" type="ORF">I595_2336</name>
</gene>
<dbReference type="SMART" id="SM00448">
    <property type="entry name" value="REC"/>
    <property type="match status" value="1"/>
</dbReference>
<accession>A0A0N8H3Y1</accession>
<dbReference type="STRING" id="1300341.I595_2336"/>
<keyword evidence="4" id="KW-1185">Reference proteome</keyword>
<name>A0A0N8H3Y1_9FLAO</name>
<dbReference type="AlphaFoldDB" id="A0A0N8H3Y1"/>
<sequence length="135" mass="15671">MKINKVYIIDDDLITQFGIKKLLSRVDPDCEVLQFENGKTALSGILADMEKDALPNVLFLDINMPIMDGWQFLEELVKLPIAQKLLINILTSSIDKYDQMKWKEYKMKSHHIIKYDNKPIYQIDIEQLLSVNIAS</sequence>
<dbReference type="PANTHER" id="PTHR44520:SF2">
    <property type="entry name" value="RESPONSE REGULATOR RCP1"/>
    <property type="match status" value="1"/>
</dbReference>
<dbReference type="EMBL" id="LDJX01000004">
    <property type="protein sequence ID" value="KPM31836.1"/>
    <property type="molecule type" value="Genomic_DNA"/>
</dbReference>
<feature type="domain" description="Response regulatory" evidence="2">
    <location>
        <begin position="5"/>
        <end position="133"/>
    </location>
</feature>
<dbReference type="InterPro" id="IPR052893">
    <property type="entry name" value="TCS_response_regulator"/>
</dbReference>
<evidence type="ECO:0000256" key="1">
    <source>
        <dbReference type="PROSITE-ProRule" id="PRU00169"/>
    </source>
</evidence>
<feature type="modified residue" description="4-aspartylphosphate" evidence="1">
    <location>
        <position position="61"/>
    </location>
</feature>
<reference evidence="3 4" key="1">
    <citation type="submission" date="2015-09" db="EMBL/GenBank/DDBJ databases">
        <title>Genome sequence of the marine flavobacterium Croceitalea dokdonensis DOKDO 023 that contains proton- and sodium-pumping rhodopsins.</title>
        <authorList>
            <person name="Kwon S.-K."/>
            <person name="Lee H.K."/>
            <person name="Kwak M.-J."/>
            <person name="Kim J.F."/>
        </authorList>
    </citation>
    <scope>NUCLEOTIDE SEQUENCE [LARGE SCALE GENOMIC DNA]</scope>
    <source>
        <strain evidence="3 4">DOKDO 023</strain>
    </source>
</reference>
<evidence type="ECO:0000313" key="3">
    <source>
        <dbReference type="EMBL" id="KPM31836.1"/>
    </source>
</evidence>
<dbReference type="SUPFAM" id="SSF52172">
    <property type="entry name" value="CheY-like"/>
    <property type="match status" value="1"/>
</dbReference>